<dbReference type="Proteomes" id="UP001642484">
    <property type="component" value="Unassembled WGS sequence"/>
</dbReference>
<reference evidence="1 2" key="1">
    <citation type="submission" date="2024-02" db="EMBL/GenBank/DDBJ databases">
        <authorList>
            <person name="Chen Y."/>
            <person name="Shah S."/>
            <person name="Dougan E. K."/>
            <person name="Thang M."/>
            <person name="Chan C."/>
        </authorList>
    </citation>
    <scope>NUCLEOTIDE SEQUENCE [LARGE SCALE GENOMIC DNA]</scope>
</reference>
<name>A0ABP0PID6_9DINO</name>
<organism evidence="1 2">
    <name type="scientific">Durusdinium trenchii</name>
    <dbReference type="NCBI Taxonomy" id="1381693"/>
    <lineage>
        <taxon>Eukaryota</taxon>
        <taxon>Sar</taxon>
        <taxon>Alveolata</taxon>
        <taxon>Dinophyceae</taxon>
        <taxon>Suessiales</taxon>
        <taxon>Symbiodiniaceae</taxon>
        <taxon>Durusdinium</taxon>
    </lineage>
</organism>
<keyword evidence="2" id="KW-1185">Reference proteome</keyword>
<proteinExistence type="predicted"/>
<comment type="caution">
    <text evidence="1">The sequence shown here is derived from an EMBL/GenBank/DDBJ whole genome shotgun (WGS) entry which is preliminary data.</text>
</comment>
<accession>A0ABP0PID6</accession>
<protein>
    <submittedName>
        <fullName evidence="1">Uncharacterized protein</fullName>
    </submittedName>
</protein>
<dbReference type="EMBL" id="CAXAMN010023194">
    <property type="protein sequence ID" value="CAK9075791.1"/>
    <property type="molecule type" value="Genomic_DNA"/>
</dbReference>
<sequence length="690" mass="76318">MASATESESDDDSGLVSRSDEDLWGLLPRKFRLDYGRDAGQVPDAGLLAFLFARKEDLRDVMKKYCPGDGLVTAIQAFMILQSRALPRAQRQNKRRGLVDPAWQKVALAKRMSSDSSSVSGSAGSLGSLSWLLKHSGARRQRRAWPTRAAKKLADSELGLTRAAIEKAELERWRGQLVELLLESNVPMTQQAKMASNPSAAIAASLGSMRASTIRKRVREWKKLRAFSLGLSGSPWPAHVGVILDYLQDRLAEPCGHTVPSAILEALAFMERTGGYGAGERLADLQLLKNYVNQATHDLEIGAAPTKKAPLIPLMLVGALELLVVDESAPLFARGYAFNKLLKLWTACRTNDLSGLNPSSLSLTRFGLQGLLERTKTTGPGKRVRHLPIYVSASVGFMASDWLETGMRVWSHEAMSFERDYFLPMPNADWSGTRRAMADYADTVGLSQQLFRNLRLPMKQGSSWHLSDQPLLPLPEVRTFWKEHSERNWLTSLLALCGVSADLRNYVGRWHIASSADEYLRTAKRVIHGMQEQLMNTVCGDDVWDLRNVGLDELHAYLTDREVPTEQADLLCQQLHLVPAWCARAPEPVVEVLAAAAEPVLDEDKDLEAESAPYFVTVVGKKKLRRLHRFGGCGVSSIEVQESEPVWRLRGTAYDLACRHCWKAGDVTLSEAEEADDSGSSSESDNSPAA</sequence>
<evidence type="ECO:0000313" key="1">
    <source>
        <dbReference type="EMBL" id="CAK9075791.1"/>
    </source>
</evidence>
<evidence type="ECO:0000313" key="2">
    <source>
        <dbReference type="Proteomes" id="UP001642484"/>
    </source>
</evidence>
<gene>
    <name evidence="1" type="ORF">CCMP2556_LOCUS37342</name>
</gene>